<dbReference type="AlphaFoldDB" id="A0A084JPU5"/>
<evidence type="ECO:0000256" key="1">
    <source>
        <dbReference type="ARBA" id="ARBA00022737"/>
    </source>
</evidence>
<organism evidence="3 4">
    <name type="scientific">Lacrimispora celerecrescens</name>
    <dbReference type="NCBI Taxonomy" id="29354"/>
    <lineage>
        <taxon>Bacteria</taxon>
        <taxon>Bacillati</taxon>
        <taxon>Bacillota</taxon>
        <taxon>Clostridia</taxon>
        <taxon>Lachnospirales</taxon>
        <taxon>Lachnospiraceae</taxon>
        <taxon>Lacrimispora</taxon>
    </lineage>
</organism>
<dbReference type="NCBIfam" id="NF046042">
    <property type="entry name" value="LicT"/>
    <property type="match status" value="1"/>
</dbReference>
<dbReference type="InterPro" id="IPR011608">
    <property type="entry name" value="PRD"/>
</dbReference>
<comment type="caution">
    <text evidence="3">The sequence shown here is derived from an EMBL/GenBank/DDBJ whole genome shotgun (WGS) entry which is preliminary data.</text>
</comment>
<dbReference type="SMART" id="SM01061">
    <property type="entry name" value="CAT_RBD"/>
    <property type="match status" value="1"/>
</dbReference>
<dbReference type="SUPFAM" id="SSF50151">
    <property type="entry name" value="SacY-like RNA-binding domain"/>
    <property type="match status" value="1"/>
</dbReference>
<dbReference type="Proteomes" id="UP000028525">
    <property type="component" value="Unassembled WGS sequence"/>
</dbReference>
<evidence type="ECO:0000313" key="3">
    <source>
        <dbReference type="EMBL" id="KEZ90979.1"/>
    </source>
</evidence>
<sequence length="280" mass="32780">MFEFVKSLNNNIVLAYDENHNEVVLFGTGIGFNRKRGDMVSESSINKLFINDSNKRLTSMVQNLSEDIVSVTEEIIQYGSRILEKQLHASILIILADHLYFAIERAKKNQNVENPLQWEVPHLYPREYEIGKKGVKLIEERLQVKLPPQEASFIALHFVNAQFESQDMSDTLKITEIISRILDIVSYHFQLILDEDSLYYSRFIVHLRYFIIRQETHMKDTIGLNDEDLLETVKTRYKKSYQCAVKIAKYLLDAYSWDVSKDEIIYLLLHIERITNVANK</sequence>
<reference evidence="3 4" key="1">
    <citation type="submission" date="2014-07" db="EMBL/GenBank/DDBJ databases">
        <title>Draft genome of Clostridium celerecrescens 152B isolated from sediments associated with methane hydrate from Krishna Godavari basin.</title>
        <authorList>
            <person name="Honkalas V.S."/>
            <person name="Dabir A.P."/>
            <person name="Arora P."/>
            <person name="Dhakephalkar P.K."/>
        </authorList>
    </citation>
    <scope>NUCLEOTIDE SEQUENCE [LARGE SCALE GENOMIC DNA]</scope>
    <source>
        <strain evidence="3 4">152B</strain>
    </source>
</reference>
<feature type="domain" description="PRD" evidence="2">
    <location>
        <begin position="63"/>
        <end position="168"/>
    </location>
</feature>
<dbReference type="InterPro" id="IPR036650">
    <property type="entry name" value="CAT_RNA-bd_dom_sf"/>
</dbReference>
<dbReference type="PANTHER" id="PTHR30185">
    <property type="entry name" value="CRYPTIC BETA-GLUCOSIDE BGL OPERON ANTITERMINATOR"/>
    <property type="match status" value="1"/>
</dbReference>
<evidence type="ECO:0000313" key="4">
    <source>
        <dbReference type="Proteomes" id="UP000028525"/>
    </source>
</evidence>
<dbReference type="PANTHER" id="PTHR30185:SF15">
    <property type="entry name" value="CRYPTIC BETA-GLUCOSIDE BGL OPERON ANTITERMINATOR"/>
    <property type="match status" value="1"/>
</dbReference>
<dbReference type="SUPFAM" id="SSF63520">
    <property type="entry name" value="PTS-regulatory domain, PRD"/>
    <property type="match status" value="2"/>
</dbReference>
<dbReference type="OrthoDB" id="9813552at2"/>
<dbReference type="InterPro" id="IPR036634">
    <property type="entry name" value="PRD_sf"/>
</dbReference>
<dbReference type="InterPro" id="IPR004341">
    <property type="entry name" value="CAT_RNA-bd_dom"/>
</dbReference>
<dbReference type="Gene3D" id="2.30.24.10">
    <property type="entry name" value="CAT RNA-binding domain"/>
    <property type="match status" value="1"/>
</dbReference>
<accession>A0A084JPU5</accession>
<evidence type="ECO:0000259" key="2">
    <source>
        <dbReference type="PROSITE" id="PS51372"/>
    </source>
</evidence>
<dbReference type="Pfam" id="PF03123">
    <property type="entry name" value="CAT_RBD"/>
    <property type="match status" value="1"/>
</dbReference>
<dbReference type="GO" id="GO:0003723">
    <property type="term" value="F:RNA binding"/>
    <property type="evidence" value="ECO:0007669"/>
    <property type="project" value="InterPro"/>
</dbReference>
<dbReference type="Gene3D" id="1.10.1790.10">
    <property type="entry name" value="PRD domain"/>
    <property type="match status" value="2"/>
</dbReference>
<dbReference type="EMBL" id="JPME01000008">
    <property type="protein sequence ID" value="KEZ90979.1"/>
    <property type="molecule type" value="Genomic_DNA"/>
</dbReference>
<name>A0A084JPU5_9FIRM</name>
<protein>
    <recommendedName>
        <fullName evidence="2">PRD domain-containing protein</fullName>
    </recommendedName>
</protein>
<dbReference type="GO" id="GO:0006355">
    <property type="term" value="P:regulation of DNA-templated transcription"/>
    <property type="evidence" value="ECO:0007669"/>
    <property type="project" value="InterPro"/>
</dbReference>
<proteinExistence type="predicted"/>
<dbReference type="PROSITE" id="PS51372">
    <property type="entry name" value="PRD_2"/>
    <property type="match status" value="2"/>
</dbReference>
<dbReference type="RefSeq" id="WP_038279110.1">
    <property type="nucleotide sequence ID" value="NZ_JPME01000008.1"/>
</dbReference>
<gene>
    <name evidence="3" type="ORF">IO98_06280</name>
</gene>
<dbReference type="STRING" id="29354.IO98_06280"/>
<keyword evidence="4" id="KW-1185">Reference proteome</keyword>
<keyword evidence="1" id="KW-0677">Repeat</keyword>
<dbReference type="InterPro" id="IPR050661">
    <property type="entry name" value="BglG_antiterminators"/>
</dbReference>
<feature type="domain" description="PRD" evidence="2">
    <location>
        <begin position="169"/>
        <end position="280"/>
    </location>
</feature>
<dbReference type="Pfam" id="PF00874">
    <property type="entry name" value="PRD"/>
    <property type="match status" value="2"/>
</dbReference>